<reference evidence="2 3" key="1">
    <citation type="submission" date="2018-05" db="EMBL/GenBank/DDBJ databases">
        <title>Brachybacterium sp. M1HQ-2T, whole genome shotgun sequence.</title>
        <authorList>
            <person name="Tuo L."/>
        </authorList>
    </citation>
    <scope>NUCLEOTIDE SEQUENCE [LARGE SCALE GENOMIC DNA]</scope>
    <source>
        <strain evidence="2 3">M1HQ-2</strain>
    </source>
</reference>
<dbReference type="Proteomes" id="UP000245590">
    <property type="component" value="Unassembled WGS sequence"/>
</dbReference>
<name>A0A2U2RM03_9MICO</name>
<organism evidence="2 3">
    <name type="scientific">Brachybacterium endophyticum</name>
    <dbReference type="NCBI Taxonomy" id="2182385"/>
    <lineage>
        <taxon>Bacteria</taxon>
        <taxon>Bacillati</taxon>
        <taxon>Actinomycetota</taxon>
        <taxon>Actinomycetes</taxon>
        <taxon>Micrococcales</taxon>
        <taxon>Dermabacteraceae</taxon>
        <taxon>Brachybacterium</taxon>
    </lineage>
</organism>
<evidence type="ECO:0000256" key="1">
    <source>
        <dbReference type="SAM" id="Phobius"/>
    </source>
</evidence>
<dbReference type="AlphaFoldDB" id="A0A2U2RM03"/>
<comment type="caution">
    <text evidence="2">The sequence shown here is derived from an EMBL/GenBank/DDBJ whole genome shotgun (WGS) entry which is preliminary data.</text>
</comment>
<protein>
    <submittedName>
        <fullName evidence="2">Uncharacterized protein</fullName>
    </submittedName>
</protein>
<dbReference type="EMBL" id="QFKX01000002">
    <property type="protein sequence ID" value="PWH06899.1"/>
    <property type="molecule type" value="Genomic_DNA"/>
</dbReference>
<dbReference type="OrthoDB" id="4793952at2"/>
<evidence type="ECO:0000313" key="2">
    <source>
        <dbReference type="EMBL" id="PWH06899.1"/>
    </source>
</evidence>
<feature type="transmembrane region" description="Helical" evidence="1">
    <location>
        <begin position="52"/>
        <end position="73"/>
    </location>
</feature>
<proteinExistence type="predicted"/>
<keyword evidence="1" id="KW-1133">Transmembrane helix</keyword>
<sequence>MSSTTDPHSDHARQEADTPSAHNPVVTWVLFIVVFGLFIGGLWVMSLYTIAWFLFVVGLGMCILSLFLAFQAIPALLK</sequence>
<dbReference type="RefSeq" id="WP_109275495.1">
    <property type="nucleotide sequence ID" value="NZ_QFKX01000002.1"/>
</dbReference>
<keyword evidence="1" id="KW-0812">Transmembrane</keyword>
<keyword evidence="1" id="KW-0472">Membrane</keyword>
<feature type="transmembrane region" description="Helical" evidence="1">
    <location>
        <begin position="25"/>
        <end position="45"/>
    </location>
</feature>
<evidence type="ECO:0000313" key="3">
    <source>
        <dbReference type="Proteomes" id="UP000245590"/>
    </source>
</evidence>
<keyword evidence="3" id="KW-1185">Reference proteome</keyword>
<accession>A0A2U2RM03</accession>
<gene>
    <name evidence="2" type="ORF">DEO23_08365</name>
</gene>